<sequence>MYKMSLPSPLRFPVSSTSYPLSLVPFPLVFDAYAQPARCSPWCDSYNIQYIIFQSPSMRFLSPSLMSGFEPIYSASSVSSLISYFRHLRCSLCDRLHQPWPTFTFTNVEFCSY</sequence>
<proteinExistence type="predicted"/>
<dbReference type="Proteomes" id="UP000800039">
    <property type="component" value="Unassembled WGS sequence"/>
</dbReference>
<evidence type="ECO:0000313" key="2">
    <source>
        <dbReference type="Proteomes" id="UP000800039"/>
    </source>
</evidence>
<comment type="caution">
    <text evidence="1">The sequence shown here is derived from an EMBL/GenBank/DDBJ whole genome shotgun (WGS) entry which is preliminary data.</text>
</comment>
<gene>
    <name evidence="1" type="ORF">K460DRAFT_49535</name>
</gene>
<dbReference type="EMBL" id="ML976615">
    <property type="protein sequence ID" value="KAF1846882.1"/>
    <property type="molecule type" value="Genomic_DNA"/>
</dbReference>
<dbReference type="GeneID" id="63855714"/>
<reference evidence="1" key="1">
    <citation type="submission" date="2020-01" db="EMBL/GenBank/DDBJ databases">
        <authorList>
            <consortium name="DOE Joint Genome Institute"/>
            <person name="Haridas S."/>
            <person name="Albert R."/>
            <person name="Binder M."/>
            <person name="Bloem J."/>
            <person name="Labutti K."/>
            <person name="Salamov A."/>
            <person name="Andreopoulos B."/>
            <person name="Baker S.E."/>
            <person name="Barry K."/>
            <person name="Bills G."/>
            <person name="Bluhm B.H."/>
            <person name="Cannon C."/>
            <person name="Castanera R."/>
            <person name="Culley D.E."/>
            <person name="Daum C."/>
            <person name="Ezra D."/>
            <person name="Gonzalez J.B."/>
            <person name="Henrissat B."/>
            <person name="Kuo A."/>
            <person name="Liang C."/>
            <person name="Lipzen A."/>
            <person name="Lutzoni F."/>
            <person name="Magnuson J."/>
            <person name="Mondo S."/>
            <person name="Nolan M."/>
            <person name="Ohm R."/>
            <person name="Pangilinan J."/>
            <person name="Park H.-J."/>
            <person name="Ramirez L."/>
            <person name="Alfaro M."/>
            <person name="Sun H."/>
            <person name="Tritt A."/>
            <person name="Yoshinaga Y."/>
            <person name="Zwiers L.-H."/>
            <person name="Turgeon B.G."/>
            <person name="Goodwin S.B."/>
            <person name="Spatafora J.W."/>
            <person name="Crous P.W."/>
            <person name="Grigoriev I.V."/>
        </authorList>
    </citation>
    <scope>NUCLEOTIDE SEQUENCE</scope>
    <source>
        <strain evidence="1">CBS 394.84</strain>
    </source>
</reference>
<evidence type="ECO:0000313" key="1">
    <source>
        <dbReference type="EMBL" id="KAF1846882.1"/>
    </source>
</evidence>
<organism evidence="1 2">
    <name type="scientific">Cucurbitaria berberidis CBS 394.84</name>
    <dbReference type="NCBI Taxonomy" id="1168544"/>
    <lineage>
        <taxon>Eukaryota</taxon>
        <taxon>Fungi</taxon>
        <taxon>Dikarya</taxon>
        <taxon>Ascomycota</taxon>
        <taxon>Pezizomycotina</taxon>
        <taxon>Dothideomycetes</taxon>
        <taxon>Pleosporomycetidae</taxon>
        <taxon>Pleosporales</taxon>
        <taxon>Pleosporineae</taxon>
        <taxon>Cucurbitariaceae</taxon>
        <taxon>Cucurbitaria</taxon>
    </lineage>
</organism>
<dbReference type="RefSeq" id="XP_040789445.1">
    <property type="nucleotide sequence ID" value="XM_040938458.1"/>
</dbReference>
<accession>A0A9P4GKF2</accession>
<protein>
    <submittedName>
        <fullName evidence="1">Uncharacterized protein</fullName>
    </submittedName>
</protein>
<name>A0A9P4GKF2_9PLEO</name>
<dbReference type="AlphaFoldDB" id="A0A9P4GKF2"/>
<keyword evidence="2" id="KW-1185">Reference proteome</keyword>